<dbReference type="Proteomes" id="UP000655589">
    <property type="component" value="Unassembled WGS sequence"/>
</dbReference>
<evidence type="ECO:0000313" key="2">
    <source>
        <dbReference type="Proteomes" id="UP000655589"/>
    </source>
</evidence>
<accession>A0A8H9L4X4</accession>
<dbReference type="RefSeq" id="WP_171104226.1">
    <property type="nucleotide sequence ID" value="NZ_BMPT01000005.1"/>
</dbReference>
<sequence length="373" mass="39840">MATTSEVRALQRARLTSVGLGALADDGGVPGVVARLGAVQAQELHSSAWGVAQRLPGPATHAQVQAALADGSILRTHVLRPTWHYVVPEDLAPFMAATAPRIRQAMRSEEKARGFDHALLPRRYEVIAQALAGGPLTRKELGATLAEAEGAPVDAWDLGQVMAHAELELLVASGPMRGKQATYRLLPDLPSWDEDEARVHLARAYVRGHGPCRAEDVAWWGTLTRTAARAAVADAGLTRHEVDGMTLWTDGDLPDPAPPGTVRLLSVYDELFCHDFAGWPPLTVGPAGGPADDPGGGKPSRWLFTGLVTVDGLIAGGWSRTLRSATVEITVELRDEPSRAVWSALEEEAARYGRFVGREPTVVRGRLGKATIG</sequence>
<dbReference type="AlphaFoldDB" id="A0A8H9L4X4"/>
<keyword evidence="2" id="KW-1185">Reference proteome</keyword>
<dbReference type="PANTHER" id="PTHR38479:SF2">
    <property type="entry name" value="WINGED HELIX DNA-BINDING DOMAIN-CONTAINING PROTEIN"/>
    <property type="match status" value="1"/>
</dbReference>
<dbReference type="PANTHER" id="PTHR38479">
    <property type="entry name" value="LMO0824 PROTEIN"/>
    <property type="match status" value="1"/>
</dbReference>
<organism evidence="1 2">
    <name type="scientific">Promicromonospora citrea</name>
    <dbReference type="NCBI Taxonomy" id="43677"/>
    <lineage>
        <taxon>Bacteria</taxon>
        <taxon>Bacillati</taxon>
        <taxon>Actinomycetota</taxon>
        <taxon>Actinomycetes</taxon>
        <taxon>Micrococcales</taxon>
        <taxon>Promicromonosporaceae</taxon>
        <taxon>Promicromonospora</taxon>
    </lineage>
</organism>
<gene>
    <name evidence="1" type="ORF">GCM10010102_17990</name>
</gene>
<name>A0A8H9L4X4_9MICO</name>
<proteinExistence type="predicted"/>
<protein>
    <recommendedName>
        <fullName evidence="3">Winged helix DNA-binding protein</fullName>
    </recommendedName>
</protein>
<evidence type="ECO:0008006" key="3">
    <source>
        <dbReference type="Google" id="ProtNLM"/>
    </source>
</evidence>
<evidence type="ECO:0000313" key="1">
    <source>
        <dbReference type="EMBL" id="GGM22662.1"/>
    </source>
</evidence>
<dbReference type="EMBL" id="BMPT01000005">
    <property type="protein sequence ID" value="GGM22662.1"/>
    <property type="molecule type" value="Genomic_DNA"/>
</dbReference>
<comment type="caution">
    <text evidence="1">The sequence shown here is derived from an EMBL/GenBank/DDBJ whole genome shotgun (WGS) entry which is preliminary data.</text>
</comment>
<reference evidence="1" key="1">
    <citation type="journal article" date="2014" name="Int. J. Syst. Evol. Microbiol.">
        <title>Complete genome sequence of Corynebacterium casei LMG S-19264T (=DSM 44701T), isolated from a smear-ripened cheese.</title>
        <authorList>
            <consortium name="US DOE Joint Genome Institute (JGI-PGF)"/>
            <person name="Walter F."/>
            <person name="Albersmeier A."/>
            <person name="Kalinowski J."/>
            <person name="Ruckert C."/>
        </authorList>
    </citation>
    <scope>NUCLEOTIDE SEQUENCE</scope>
    <source>
        <strain evidence="1">JCM 3051</strain>
    </source>
</reference>
<dbReference type="Pfam" id="PF06224">
    <property type="entry name" value="AlkZ-like"/>
    <property type="match status" value="1"/>
</dbReference>
<dbReference type="InterPro" id="IPR009351">
    <property type="entry name" value="AlkZ-like"/>
</dbReference>
<reference evidence="1" key="2">
    <citation type="submission" date="2020-09" db="EMBL/GenBank/DDBJ databases">
        <authorList>
            <person name="Sun Q."/>
            <person name="Ohkuma M."/>
        </authorList>
    </citation>
    <scope>NUCLEOTIDE SEQUENCE</scope>
    <source>
        <strain evidence="1">JCM 3051</strain>
    </source>
</reference>